<accession>A0ABU0ZFR3</accession>
<evidence type="ECO:0000256" key="1">
    <source>
        <dbReference type="SAM" id="MobiDB-lite"/>
    </source>
</evidence>
<evidence type="ECO:0000313" key="2">
    <source>
        <dbReference type="EMBL" id="MDQ7905896.1"/>
    </source>
</evidence>
<gene>
    <name evidence="2" type="ORF">RB614_15370</name>
</gene>
<dbReference type="Proteomes" id="UP001230908">
    <property type="component" value="Unassembled WGS sequence"/>
</dbReference>
<dbReference type="InterPro" id="IPR001387">
    <property type="entry name" value="Cro/C1-type_HTH"/>
</dbReference>
<dbReference type="SUPFAM" id="SSF47413">
    <property type="entry name" value="lambda repressor-like DNA-binding domains"/>
    <property type="match status" value="1"/>
</dbReference>
<keyword evidence="3" id="KW-1185">Reference proteome</keyword>
<dbReference type="Gene3D" id="1.10.260.40">
    <property type="entry name" value="lambda repressor-like DNA-binding domains"/>
    <property type="match status" value="1"/>
</dbReference>
<organism evidence="2 3">
    <name type="scientific">Phytohabitans maris</name>
    <dbReference type="NCBI Taxonomy" id="3071409"/>
    <lineage>
        <taxon>Bacteria</taxon>
        <taxon>Bacillati</taxon>
        <taxon>Actinomycetota</taxon>
        <taxon>Actinomycetes</taxon>
        <taxon>Micromonosporales</taxon>
        <taxon>Micromonosporaceae</taxon>
    </lineage>
</organism>
<dbReference type="CDD" id="cd00093">
    <property type="entry name" value="HTH_XRE"/>
    <property type="match status" value="1"/>
</dbReference>
<protein>
    <submittedName>
        <fullName evidence="2">Helix-turn-helix transcriptional regulator</fullName>
    </submittedName>
</protein>
<comment type="caution">
    <text evidence="2">The sequence shown here is derived from an EMBL/GenBank/DDBJ whole genome shotgun (WGS) entry which is preliminary data.</text>
</comment>
<name>A0ABU0ZFR3_9ACTN</name>
<sequence length="92" mass="9977">MAALRLGRGWSQLRVAEQLTAAAGLHTVSRHEVSRWERGERVPGDFWLSWLAVVLDVPGGELSVAAEAARRRPGRRAAPAPASVEGQADLLR</sequence>
<dbReference type="InterPro" id="IPR010982">
    <property type="entry name" value="Lambda_DNA-bd_dom_sf"/>
</dbReference>
<reference evidence="2 3" key="1">
    <citation type="submission" date="2023-08" db="EMBL/GenBank/DDBJ databases">
        <title>Phytohabitans sansha sp. nov., isolated from marine sediment.</title>
        <authorList>
            <person name="Zhao Y."/>
            <person name="Yi K."/>
        </authorList>
    </citation>
    <scope>NUCLEOTIDE SEQUENCE [LARGE SCALE GENOMIC DNA]</scope>
    <source>
        <strain evidence="2 3">ZYX-F-186</strain>
    </source>
</reference>
<feature type="region of interest" description="Disordered" evidence="1">
    <location>
        <begin position="68"/>
        <end position="92"/>
    </location>
</feature>
<dbReference type="RefSeq" id="WP_308713169.1">
    <property type="nucleotide sequence ID" value="NZ_JAVHUY010000013.1"/>
</dbReference>
<evidence type="ECO:0000313" key="3">
    <source>
        <dbReference type="Proteomes" id="UP001230908"/>
    </source>
</evidence>
<feature type="non-terminal residue" evidence="2">
    <location>
        <position position="92"/>
    </location>
</feature>
<dbReference type="EMBL" id="JAVHUY010000013">
    <property type="protein sequence ID" value="MDQ7905896.1"/>
    <property type="molecule type" value="Genomic_DNA"/>
</dbReference>
<proteinExistence type="predicted"/>